<accession>A0AAD7Z7F3</accession>
<comment type="caution">
    <text evidence="2">The sequence shown here is derived from an EMBL/GenBank/DDBJ whole genome shotgun (WGS) entry which is preliminary data.</text>
</comment>
<dbReference type="AlphaFoldDB" id="A0AAD7Z7F3"/>
<name>A0AAD7Z7F3_DIPPU</name>
<reference evidence="2" key="1">
    <citation type="journal article" date="2023" name="IScience">
        <title>Live-bearing cockroach genome reveals convergent evolutionary mechanisms linked to viviparity in insects and beyond.</title>
        <authorList>
            <person name="Fouks B."/>
            <person name="Harrison M.C."/>
            <person name="Mikhailova A.A."/>
            <person name="Marchal E."/>
            <person name="English S."/>
            <person name="Carruthers M."/>
            <person name="Jennings E.C."/>
            <person name="Chiamaka E.L."/>
            <person name="Frigard R.A."/>
            <person name="Pippel M."/>
            <person name="Attardo G.M."/>
            <person name="Benoit J.B."/>
            <person name="Bornberg-Bauer E."/>
            <person name="Tobe S.S."/>
        </authorList>
    </citation>
    <scope>NUCLEOTIDE SEQUENCE</scope>
    <source>
        <strain evidence="2">Stay&amp;Tobe</strain>
    </source>
</reference>
<keyword evidence="3" id="KW-1185">Reference proteome</keyword>
<reference evidence="2" key="2">
    <citation type="submission" date="2023-05" db="EMBL/GenBank/DDBJ databases">
        <authorList>
            <person name="Fouks B."/>
        </authorList>
    </citation>
    <scope>NUCLEOTIDE SEQUENCE</scope>
    <source>
        <strain evidence="2">Stay&amp;Tobe</strain>
        <tissue evidence="2">Testes</tissue>
    </source>
</reference>
<evidence type="ECO:0000256" key="1">
    <source>
        <dbReference type="SAM" id="MobiDB-lite"/>
    </source>
</evidence>
<evidence type="ECO:0000313" key="2">
    <source>
        <dbReference type="EMBL" id="KAJ9575256.1"/>
    </source>
</evidence>
<feature type="region of interest" description="Disordered" evidence="1">
    <location>
        <begin position="1"/>
        <end position="102"/>
    </location>
</feature>
<evidence type="ECO:0000313" key="3">
    <source>
        <dbReference type="Proteomes" id="UP001233999"/>
    </source>
</evidence>
<feature type="compositionally biased region" description="Basic and acidic residues" evidence="1">
    <location>
        <begin position="20"/>
        <end position="29"/>
    </location>
</feature>
<gene>
    <name evidence="2" type="ORF">L9F63_025794</name>
</gene>
<dbReference type="EMBL" id="JASPKZ010010078">
    <property type="protein sequence ID" value="KAJ9575256.1"/>
    <property type="molecule type" value="Genomic_DNA"/>
</dbReference>
<feature type="compositionally biased region" description="Gly residues" evidence="1">
    <location>
        <begin position="31"/>
        <end position="49"/>
    </location>
</feature>
<organism evidence="2 3">
    <name type="scientific">Diploptera punctata</name>
    <name type="common">Pacific beetle cockroach</name>
    <dbReference type="NCBI Taxonomy" id="6984"/>
    <lineage>
        <taxon>Eukaryota</taxon>
        <taxon>Metazoa</taxon>
        <taxon>Ecdysozoa</taxon>
        <taxon>Arthropoda</taxon>
        <taxon>Hexapoda</taxon>
        <taxon>Insecta</taxon>
        <taxon>Pterygota</taxon>
        <taxon>Neoptera</taxon>
        <taxon>Polyneoptera</taxon>
        <taxon>Dictyoptera</taxon>
        <taxon>Blattodea</taxon>
        <taxon>Blaberoidea</taxon>
        <taxon>Blaberidae</taxon>
        <taxon>Diplopterinae</taxon>
        <taxon>Diploptera</taxon>
    </lineage>
</organism>
<feature type="compositionally biased region" description="Polar residues" evidence="1">
    <location>
        <begin position="67"/>
        <end position="102"/>
    </location>
</feature>
<proteinExistence type="predicted"/>
<protein>
    <submittedName>
        <fullName evidence="2">Uncharacterized protein</fullName>
    </submittedName>
</protein>
<dbReference type="Proteomes" id="UP001233999">
    <property type="component" value="Unassembled WGS sequence"/>
</dbReference>
<sequence length="102" mass="10503">MVVRQYPVEEYHYDGGSGGGHDHGDDRYPSHGGGSSWGGGGSGGGGPPGYRGPTSYLSYLYDRERTGSTPNSIGEQNGNTSNGRLSTTDSVVSKTTASPTTS</sequence>